<dbReference type="EMBL" id="CP003531">
    <property type="protein sequence ID" value="AFK50859.1"/>
    <property type="molecule type" value="Genomic_DNA"/>
</dbReference>
<comment type="similarity">
    <text evidence="1">Belongs to the NAD(P)-dependent epimerase/dehydratase family.</text>
</comment>
<dbReference type="InterPro" id="IPR036291">
    <property type="entry name" value="NAD(P)-bd_dom_sf"/>
</dbReference>
<evidence type="ECO:0000313" key="4">
    <source>
        <dbReference type="Proteomes" id="UP000005270"/>
    </source>
</evidence>
<accession>I3TDM1</accession>
<dbReference type="AlphaFoldDB" id="I3TDM1"/>
<dbReference type="SUPFAM" id="SSF51735">
    <property type="entry name" value="NAD(P)-binding Rossmann-fold domains"/>
    <property type="match status" value="1"/>
</dbReference>
<dbReference type="eggNOG" id="arCOG04468">
    <property type="taxonomic scope" value="Archaea"/>
</dbReference>
<dbReference type="InParanoid" id="I3TDM1"/>
<feature type="domain" description="NAD-dependent epimerase/dehydratase" evidence="2">
    <location>
        <begin position="7"/>
        <end position="241"/>
    </location>
</feature>
<dbReference type="PANTHER" id="PTHR42687:SF1">
    <property type="entry name" value="L-THREONINE 3-DEHYDROGENASE, MITOCHONDRIAL"/>
    <property type="match status" value="1"/>
</dbReference>
<dbReference type="InterPro" id="IPR001509">
    <property type="entry name" value="Epimerase_deHydtase"/>
</dbReference>
<dbReference type="PANTHER" id="PTHR42687">
    <property type="entry name" value="L-THREONINE 3-DEHYDROGENASE"/>
    <property type="match status" value="1"/>
</dbReference>
<dbReference type="GO" id="GO:0008743">
    <property type="term" value="F:L-threonine 3-dehydrogenase activity"/>
    <property type="evidence" value="ECO:0007669"/>
    <property type="project" value="TreeGrafter"/>
</dbReference>
<reference evidence="3 4" key="1">
    <citation type="journal article" date="2012" name="J. Bacteriol.">
        <title>Complete genome sequence of the hyperthermophilic cellulolytic Crenarchaeon 'Thermogladius cellulolyticus' 1633.</title>
        <authorList>
            <person name="Mardanov A.V."/>
            <person name="Kochetkova T.V."/>
            <person name="Beletsky A.V."/>
            <person name="Bonch-Osmolovskaya E.A."/>
            <person name="Ravin N.V."/>
            <person name="Skryabin K.G."/>
        </authorList>
    </citation>
    <scope>NUCLEOTIDE SEQUENCE [LARGE SCALE GENOMIC DNA]</scope>
    <source>
        <strain evidence="4">DSM 22663 / VKM B-2946 / 1633</strain>
    </source>
</reference>
<evidence type="ECO:0000259" key="2">
    <source>
        <dbReference type="Pfam" id="PF01370"/>
    </source>
</evidence>
<dbReference type="HOGENOM" id="CLU_007383_19_1_2"/>
<evidence type="ECO:0000256" key="1">
    <source>
        <dbReference type="ARBA" id="ARBA00007637"/>
    </source>
</evidence>
<proteinExistence type="inferred from homology"/>
<gene>
    <name evidence="3" type="ordered locus">TCELL_0434</name>
</gene>
<name>I3TDM1_THEC1</name>
<dbReference type="GO" id="GO:0006567">
    <property type="term" value="P:L-threonine catabolic process"/>
    <property type="evidence" value="ECO:0007669"/>
    <property type="project" value="TreeGrafter"/>
</dbReference>
<dbReference type="Pfam" id="PF01370">
    <property type="entry name" value="Epimerase"/>
    <property type="match status" value="1"/>
</dbReference>
<keyword evidence="4" id="KW-1185">Reference proteome</keyword>
<dbReference type="Proteomes" id="UP000005270">
    <property type="component" value="Chromosome"/>
</dbReference>
<sequence>MWLAMIILVTGSTGQIGSELVPALREVYGKDRVIASGRNVAKLREIGEPYAELDVLRRDEIARVVKEYKVNVIVHLAAVLSAKGEQDPSLAWDINTNGTLNVFEVARENRLDMVVVPSSIAVYGPETPDNPGDITVMRPKTIYGISKVVTELLGEYYYLKYGLDVRGPRLPGVISWKTPPGGGTTDYAVEAFYEAVKRGEYTFWVRPDTRLPMIYMPDAIRAFMMLMRADNSALTVRFYNVQGMSFTAKELADTIARYIPGFKADFKPDPLRQRIADSWPKSIDDSKARRDWGWRPVWGLESMARDMIENLKKSLGKKG</sequence>
<dbReference type="KEGG" id="thg:TCELL_0434"/>
<organism evidence="3 4">
    <name type="scientific">Thermogladius calderae (strain DSM 22663 / VKM B-2946 / 1633)</name>
    <dbReference type="NCBI Taxonomy" id="1184251"/>
    <lineage>
        <taxon>Archaea</taxon>
        <taxon>Thermoproteota</taxon>
        <taxon>Thermoprotei</taxon>
        <taxon>Desulfurococcales</taxon>
        <taxon>Desulfurococcaceae</taxon>
        <taxon>Thermogladius</taxon>
    </lineage>
</organism>
<evidence type="ECO:0000313" key="3">
    <source>
        <dbReference type="EMBL" id="AFK50859.1"/>
    </source>
</evidence>
<dbReference type="InterPro" id="IPR051225">
    <property type="entry name" value="NAD(P)_epim/dehydratase"/>
</dbReference>
<protein>
    <submittedName>
        <fullName evidence="3">L-threonine 3-dehydrogenase</fullName>
    </submittedName>
</protein>
<dbReference type="Gene3D" id="3.40.50.720">
    <property type="entry name" value="NAD(P)-binding Rossmann-like Domain"/>
    <property type="match status" value="1"/>
</dbReference>
<dbReference type="STRING" id="1184251.TCELL_0434"/>